<dbReference type="Proteomes" id="UP000499080">
    <property type="component" value="Unassembled WGS sequence"/>
</dbReference>
<dbReference type="EMBL" id="BGPR01001539">
    <property type="protein sequence ID" value="GBM56293.1"/>
    <property type="molecule type" value="Genomic_DNA"/>
</dbReference>
<organism evidence="1 2">
    <name type="scientific">Araneus ventricosus</name>
    <name type="common">Orbweaver spider</name>
    <name type="synonym">Epeira ventricosa</name>
    <dbReference type="NCBI Taxonomy" id="182803"/>
    <lineage>
        <taxon>Eukaryota</taxon>
        <taxon>Metazoa</taxon>
        <taxon>Ecdysozoa</taxon>
        <taxon>Arthropoda</taxon>
        <taxon>Chelicerata</taxon>
        <taxon>Arachnida</taxon>
        <taxon>Araneae</taxon>
        <taxon>Araneomorphae</taxon>
        <taxon>Entelegynae</taxon>
        <taxon>Araneoidea</taxon>
        <taxon>Araneidae</taxon>
        <taxon>Araneus</taxon>
    </lineage>
</organism>
<accession>A0A4Y2GRX6</accession>
<evidence type="ECO:0000313" key="2">
    <source>
        <dbReference type="Proteomes" id="UP000499080"/>
    </source>
</evidence>
<sequence length="116" mass="13681">MNIASVAANSERTLEYLHRTFVENQLLHRIKDVFQLLVVLRFAVMSRPAAKEYWIPKINRLCVSRMHEFASFLQEHAWAVSNNREREGAARHTGQSQVRRMKFCQVVQSRTRFFST</sequence>
<keyword evidence="2" id="KW-1185">Reference proteome</keyword>
<name>A0A4Y2GRX6_ARAVE</name>
<evidence type="ECO:0000313" key="1">
    <source>
        <dbReference type="EMBL" id="GBM56293.1"/>
    </source>
</evidence>
<proteinExistence type="predicted"/>
<comment type="caution">
    <text evidence="1">The sequence shown here is derived from an EMBL/GenBank/DDBJ whole genome shotgun (WGS) entry which is preliminary data.</text>
</comment>
<reference evidence="1 2" key="1">
    <citation type="journal article" date="2019" name="Sci. Rep.">
        <title>Orb-weaving spider Araneus ventricosus genome elucidates the spidroin gene catalogue.</title>
        <authorList>
            <person name="Kono N."/>
            <person name="Nakamura H."/>
            <person name="Ohtoshi R."/>
            <person name="Moran D.A.P."/>
            <person name="Shinohara A."/>
            <person name="Yoshida Y."/>
            <person name="Fujiwara M."/>
            <person name="Mori M."/>
            <person name="Tomita M."/>
            <person name="Arakawa K."/>
        </authorList>
    </citation>
    <scope>NUCLEOTIDE SEQUENCE [LARGE SCALE GENOMIC DNA]</scope>
</reference>
<protein>
    <submittedName>
        <fullName evidence="1">Uncharacterized protein</fullName>
    </submittedName>
</protein>
<dbReference type="AlphaFoldDB" id="A0A4Y2GRX6"/>
<gene>
    <name evidence="1" type="ORF">AVEN_125050_1</name>
</gene>